<dbReference type="InterPro" id="IPR050266">
    <property type="entry name" value="AB_hydrolase_sf"/>
</dbReference>
<dbReference type="Proteomes" id="UP000199607">
    <property type="component" value="Unassembled WGS sequence"/>
</dbReference>
<evidence type="ECO:0000313" key="2">
    <source>
        <dbReference type="EMBL" id="SFL49356.1"/>
    </source>
</evidence>
<dbReference type="Gene3D" id="3.40.50.1820">
    <property type="entry name" value="alpha/beta hydrolase"/>
    <property type="match status" value="1"/>
</dbReference>
<dbReference type="GO" id="GO:0016020">
    <property type="term" value="C:membrane"/>
    <property type="evidence" value="ECO:0007669"/>
    <property type="project" value="TreeGrafter"/>
</dbReference>
<dbReference type="PRINTS" id="PR00412">
    <property type="entry name" value="EPOXHYDRLASE"/>
</dbReference>
<dbReference type="PRINTS" id="PR00111">
    <property type="entry name" value="ABHYDROLASE"/>
</dbReference>
<dbReference type="EMBL" id="FOTC01000007">
    <property type="protein sequence ID" value="SFL49356.1"/>
    <property type="molecule type" value="Genomic_DNA"/>
</dbReference>
<sequence length="293" mass="31753">MSRHGSRISHRNLPGATTRRVFVDDHDVFYHVAGDGPPVVLLHGGGWDSAALSWRETIPTLAETHTVYAPDLPGYGDSDLPEGTPSVDSYGAFVVGFLDALGIDTAALVGVSLGGSVALDVALTRPERVSRLVLVDSYGLGREVPGGPLSTLFLRIPRLPEAVEHVLARHSRLVALSLRGVVHPANLTPELVDEVLAVAREHDGRAWRAFQRSEVGFDGVRTNYVDRLPDLSVPTLLIHGEADSLIPVEWSVRAGTLIPDAEVRILPHCGHWPPREMPETFTRFVADFLDGDA</sequence>
<evidence type="ECO:0000313" key="3">
    <source>
        <dbReference type="Proteomes" id="UP000199607"/>
    </source>
</evidence>
<proteinExistence type="predicted"/>
<dbReference type="Pfam" id="PF00561">
    <property type="entry name" value="Abhydrolase_1"/>
    <property type="match status" value="1"/>
</dbReference>
<dbReference type="PANTHER" id="PTHR43798">
    <property type="entry name" value="MONOACYLGLYCEROL LIPASE"/>
    <property type="match status" value="1"/>
</dbReference>
<dbReference type="RefSeq" id="WP_089871741.1">
    <property type="nucleotide sequence ID" value="NZ_FOTC01000007.1"/>
</dbReference>
<name>A0A1I4I6P1_9EURY</name>
<reference evidence="3" key="1">
    <citation type="submission" date="2016-10" db="EMBL/GenBank/DDBJ databases">
        <authorList>
            <person name="Varghese N."/>
            <person name="Submissions S."/>
        </authorList>
    </citation>
    <scope>NUCLEOTIDE SEQUENCE [LARGE SCALE GENOMIC DNA]</scope>
    <source>
        <strain evidence="3">CGMCC 1.7738</strain>
    </source>
</reference>
<gene>
    <name evidence="2" type="ORF">SAMN04487950_3968</name>
</gene>
<dbReference type="InterPro" id="IPR000073">
    <property type="entry name" value="AB_hydrolase_1"/>
</dbReference>
<dbReference type="InterPro" id="IPR000639">
    <property type="entry name" value="Epox_hydrolase-like"/>
</dbReference>
<dbReference type="PANTHER" id="PTHR43798:SF33">
    <property type="entry name" value="HYDROLASE, PUTATIVE (AFU_ORTHOLOGUE AFUA_2G14860)-RELATED"/>
    <property type="match status" value="1"/>
</dbReference>
<dbReference type="GO" id="GO:0003824">
    <property type="term" value="F:catalytic activity"/>
    <property type="evidence" value="ECO:0007669"/>
    <property type="project" value="InterPro"/>
</dbReference>
<dbReference type="STRING" id="553466.SAMN04487950_3968"/>
<keyword evidence="3" id="KW-1185">Reference proteome</keyword>
<dbReference type="SUPFAM" id="SSF53474">
    <property type="entry name" value="alpha/beta-Hydrolases"/>
    <property type="match status" value="1"/>
</dbReference>
<dbReference type="AlphaFoldDB" id="A0A1I4I6P1"/>
<accession>A0A1I4I6P1</accession>
<dbReference type="InterPro" id="IPR029058">
    <property type="entry name" value="AB_hydrolase_fold"/>
</dbReference>
<organism evidence="2 3">
    <name type="scientific">Halogranum rubrum</name>
    <dbReference type="NCBI Taxonomy" id="553466"/>
    <lineage>
        <taxon>Archaea</taxon>
        <taxon>Methanobacteriati</taxon>
        <taxon>Methanobacteriota</taxon>
        <taxon>Stenosarchaea group</taxon>
        <taxon>Halobacteria</taxon>
        <taxon>Halobacteriales</taxon>
        <taxon>Haloferacaceae</taxon>
    </lineage>
</organism>
<protein>
    <submittedName>
        <fullName evidence="2">Pimeloyl-ACP methyl ester carboxylesterase</fullName>
    </submittedName>
</protein>
<feature type="domain" description="AB hydrolase-1" evidence="1">
    <location>
        <begin position="37"/>
        <end position="273"/>
    </location>
</feature>
<evidence type="ECO:0000259" key="1">
    <source>
        <dbReference type="Pfam" id="PF00561"/>
    </source>
</evidence>